<dbReference type="SUPFAM" id="SSF58038">
    <property type="entry name" value="SNARE fusion complex"/>
    <property type="match status" value="1"/>
</dbReference>
<sequence>MKIYGIYLYTIDGDDARIVDSATDFSDLSWFYRSSFIEIANFTSKQLATSQNPQENVTADEKDFLFYAHREGNNCSIIVSTKDYPSRAAFSILREIMKEYNKCGGNFPNGKCQTIQQGIVDYQDPTKADKLLQIQSNLDEIQKIMIMSLEKAIGRGESLKELAEKSKELSEQSRIFVRESSKLNKCCTII</sequence>
<dbReference type="PANTHER" id="PTHR45806:SF1">
    <property type="entry name" value="SYNAPTOBREVIN HOMOLOG YKT6"/>
    <property type="match status" value="1"/>
</dbReference>
<comment type="caution">
    <text evidence="11">The sequence shown here is derived from an EMBL/GenBank/DDBJ whole genome shotgun (WGS) entry which is preliminary data.</text>
</comment>
<dbReference type="SUPFAM" id="SSF64356">
    <property type="entry name" value="SNARE-like"/>
    <property type="match status" value="1"/>
</dbReference>
<keyword evidence="3" id="KW-0472">Membrane</keyword>
<name>A0ABR2J185_9EUKA</name>
<dbReference type="Pfam" id="PF13774">
    <property type="entry name" value="Longin"/>
    <property type="match status" value="1"/>
</dbReference>
<evidence type="ECO:0000259" key="9">
    <source>
        <dbReference type="PROSITE" id="PS50859"/>
    </source>
</evidence>
<evidence type="ECO:0000256" key="3">
    <source>
        <dbReference type="ARBA" id="ARBA00023136"/>
    </source>
</evidence>
<dbReference type="PROSITE" id="PS50859">
    <property type="entry name" value="LONGIN"/>
    <property type="match status" value="1"/>
</dbReference>
<accession>A0ABR2J185</accession>
<evidence type="ECO:0000259" key="10">
    <source>
        <dbReference type="PROSITE" id="PS50892"/>
    </source>
</evidence>
<dbReference type="Pfam" id="PF00957">
    <property type="entry name" value="Synaptobrevin"/>
    <property type="match status" value="1"/>
</dbReference>
<gene>
    <name evidence="11" type="ORF">M9Y10_007406</name>
</gene>
<keyword evidence="12" id="KW-1185">Reference proteome</keyword>
<evidence type="ECO:0000256" key="8">
    <source>
        <dbReference type="PROSITE-ProRule" id="PRU00290"/>
    </source>
</evidence>
<evidence type="ECO:0000256" key="4">
    <source>
        <dbReference type="ARBA" id="ARBA00023139"/>
    </source>
</evidence>
<feature type="domain" description="V-SNARE coiled-coil homology" evidence="10">
    <location>
        <begin position="130"/>
        <end position="190"/>
    </location>
</feature>
<keyword evidence="8" id="KW-0175">Coiled coil</keyword>
<comment type="subcellular location">
    <subcellularLocation>
        <location evidence="7">Endomembrane system</location>
        <topology evidence="7">Lipid-anchor</topology>
        <orientation evidence="7">Cytoplasmic side</orientation>
    </subcellularLocation>
</comment>
<proteinExistence type="inferred from homology"/>
<protein>
    <submittedName>
        <fullName evidence="11">Uncharacterized protein</fullName>
    </submittedName>
</protein>
<keyword evidence="5" id="KW-0449">Lipoprotein</keyword>
<evidence type="ECO:0000256" key="7">
    <source>
        <dbReference type="ARBA" id="ARBA00046278"/>
    </source>
</evidence>
<keyword evidence="4" id="KW-0564">Palmitate</keyword>
<dbReference type="InterPro" id="IPR011012">
    <property type="entry name" value="Longin-like_dom_sf"/>
</dbReference>
<reference evidence="11 12" key="1">
    <citation type="submission" date="2024-04" db="EMBL/GenBank/DDBJ databases">
        <title>Tritrichomonas musculus Genome.</title>
        <authorList>
            <person name="Alves-Ferreira E."/>
            <person name="Grigg M."/>
            <person name="Lorenzi H."/>
            <person name="Galac M."/>
        </authorList>
    </citation>
    <scope>NUCLEOTIDE SEQUENCE [LARGE SCALE GENOMIC DNA]</scope>
    <source>
        <strain evidence="11 12">EAF2021</strain>
    </source>
</reference>
<dbReference type="Gene3D" id="1.20.5.110">
    <property type="match status" value="1"/>
</dbReference>
<organism evidence="11 12">
    <name type="scientific">Tritrichomonas musculus</name>
    <dbReference type="NCBI Taxonomy" id="1915356"/>
    <lineage>
        <taxon>Eukaryota</taxon>
        <taxon>Metamonada</taxon>
        <taxon>Parabasalia</taxon>
        <taxon>Tritrichomonadida</taxon>
        <taxon>Tritrichomonadidae</taxon>
        <taxon>Tritrichomonas</taxon>
    </lineage>
</organism>
<dbReference type="Gene3D" id="3.30.450.50">
    <property type="entry name" value="Longin domain"/>
    <property type="match status" value="1"/>
</dbReference>
<dbReference type="PANTHER" id="PTHR45806">
    <property type="entry name" value="SYNAPTOBREVIN HOMOLOG YKT6"/>
    <property type="match status" value="1"/>
</dbReference>
<dbReference type="Proteomes" id="UP001470230">
    <property type="component" value="Unassembled WGS sequence"/>
</dbReference>
<dbReference type="InterPro" id="IPR010908">
    <property type="entry name" value="Longin_dom"/>
</dbReference>
<evidence type="ECO:0000313" key="11">
    <source>
        <dbReference type="EMBL" id="KAK8871668.1"/>
    </source>
</evidence>
<evidence type="ECO:0000256" key="2">
    <source>
        <dbReference type="ARBA" id="ARBA00022481"/>
    </source>
</evidence>
<evidence type="ECO:0000256" key="5">
    <source>
        <dbReference type="ARBA" id="ARBA00023288"/>
    </source>
</evidence>
<evidence type="ECO:0000256" key="6">
    <source>
        <dbReference type="ARBA" id="ARBA00023289"/>
    </source>
</evidence>
<dbReference type="InterPro" id="IPR042855">
    <property type="entry name" value="V_SNARE_CC"/>
</dbReference>
<evidence type="ECO:0000256" key="1">
    <source>
        <dbReference type="ARBA" id="ARBA00008025"/>
    </source>
</evidence>
<dbReference type="PROSITE" id="PS50892">
    <property type="entry name" value="V_SNARE"/>
    <property type="match status" value="1"/>
</dbReference>
<keyword evidence="6" id="KW-0636">Prenylation</keyword>
<dbReference type="EMBL" id="JAPFFF010000013">
    <property type="protein sequence ID" value="KAK8871668.1"/>
    <property type="molecule type" value="Genomic_DNA"/>
</dbReference>
<keyword evidence="2" id="KW-0488">Methylation</keyword>
<evidence type="ECO:0000313" key="12">
    <source>
        <dbReference type="Proteomes" id="UP001470230"/>
    </source>
</evidence>
<comment type="similarity">
    <text evidence="1">Belongs to the synaptobrevin family.</text>
</comment>
<dbReference type="CDD" id="cd14824">
    <property type="entry name" value="Longin"/>
    <property type="match status" value="1"/>
</dbReference>
<feature type="domain" description="Longin" evidence="9">
    <location>
        <begin position="7"/>
        <end position="102"/>
    </location>
</feature>